<organism evidence="2 3">
    <name type="scientific">Streptomyces lateritius</name>
    <dbReference type="NCBI Taxonomy" id="67313"/>
    <lineage>
        <taxon>Bacteria</taxon>
        <taxon>Bacillati</taxon>
        <taxon>Actinomycetota</taxon>
        <taxon>Actinomycetes</taxon>
        <taxon>Kitasatosporales</taxon>
        <taxon>Streptomycetaceae</taxon>
        <taxon>Streptomyces</taxon>
    </lineage>
</organism>
<dbReference type="RefSeq" id="WP_391933268.1">
    <property type="nucleotide sequence ID" value="NZ_JBIBSM010000002.1"/>
</dbReference>
<protein>
    <submittedName>
        <fullName evidence="2">Uncharacterized protein</fullName>
    </submittedName>
</protein>
<feature type="region of interest" description="Disordered" evidence="1">
    <location>
        <begin position="1"/>
        <end position="29"/>
    </location>
</feature>
<dbReference type="Proteomes" id="UP001603013">
    <property type="component" value="Unassembled WGS sequence"/>
</dbReference>
<proteinExistence type="predicted"/>
<dbReference type="EMBL" id="JBIBSM010000002">
    <property type="protein sequence ID" value="MFF8275641.1"/>
    <property type="molecule type" value="Genomic_DNA"/>
</dbReference>
<evidence type="ECO:0000256" key="1">
    <source>
        <dbReference type="SAM" id="MobiDB-lite"/>
    </source>
</evidence>
<evidence type="ECO:0000313" key="2">
    <source>
        <dbReference type="EMBL" id="MFF8275641.1"/>
    </source>
</evidence>
<name>A0ABW6Y752_9ACTN</name>
<comment type="caution">
    <text evidence="2">The sequence shown here is derived from an EMBL/GenBank/DDBJ whole genome shotgun (WGS) entry which is preliminary data.</text>
</comment>
<keyword evidence="3" id="KW-1185">Reference proteome</keyword>
<reference evidence="2 3" key="1">
    <citation type="submission" date="2024-10" db="EMBL/GenBank/DDBJ databases">
        <title>The Natural Products Discovery Center: Release of the First 8490 Sequenced Strains for Exploring Actinobacteria Biosynthetic Diversity.</title>
        <authorList>
            <person name="Kalkreuter E."/>
            <person name="Kautsar S.A."/>
            <person name="Yang D."/>
            <person name="Bader C.D."/>
            <person name="Teijaro C.N."/>
            <person name="Fluegel L."/>
            <person name="Davis C.M."/>
            <person name="Simpson J.R."/>
            <person name="Lauterbach L."/>
            <person name="Steele A.D."/>
            <person name="Gui C."/>
            <person name="Meng S."/>
            <person name="Li G."/>
            <person name="Viehrig K."/>
            <person name="Ye F."/>
            <person name="Su P."/>
            <person name="Kiefer A.F."/>
            <person name="Nichols A."/>
            <person name="Cepeda A.J."/>
            <person name="Yan W."/>
            <person name="Fan B."/>
            <person name="Jiang Y."/>
            <person name="Adhikari A."/>
            <person name="Zheng C.-J."/>
            <person name="Schuster L."/>
            <person name="Cowan T.M."/>
            <person name="Smanski M.J."/>
            <person name="Chevrette M.G."/>
            <person name="De Carvalho L.P.S."/>
            <person name="Shen B."/>
        </authorList>
    </citation>
    <scope>NUCLEOTIDE SEQUENCE [LARGE SCALE GENOMIC DNA]</scope>
    <source>
        <strain evidence="2 3">NPDC015755</strain>
    </source>
</reference>
<sequence length="127" mass="13956">MVINGGEPELDAPDSSERGRNRAGRGARGERAMRMMMKARMDTQMSNQVTKGGAMPNSLKSVMERLKPEAAYFTPEGGRSVILVFDMQDSSQLPSIADPFFQEMGAEVTFEPVMNLDDLQRGLAALK</sequence>
<accession>A0ABW6Y752</accession>
<gene>
    <name evidence="2" type="ORF">ACF05T_05895</name>
</gene>
<evidence type="ECO:0000313" key="3">
    <source>
        <dbReference type="Proteomes" id="UP001603013"/>
    </source>
</evidence>